<evidence type="ECO:0000256" key="1">
    <source>
        <dbReference type="SAM" id="SignalP"/>
    </source>
</evidence>
<evidence type="ECO:0008006" key="4">
    <source>
        <dbReference type="Google" id="ProtNLM"/>
    </source>
</evidence>
<accession>A0A1F5RIM0</accession>
<dbReference type="InterPro" id="IPR015943">
    <property type="entry name" value="WD40/YVTN_repeat-like_dom_sf"/>
</dbReference>
<dbReference type="Proteomes" id="UP000177230">
    <property type="component" value="Unassembled WGS sequence"/>
</dbReference>
<dbReference type="Gene3D" id="2.130.10.10">
    <property type="entry name" value="YVTN repeat-like/Quinoprotein amine dehydrogenase"/>
    <property type="match status" value="3"/>
</dbReference>
<evidence type="ECO:0000313" key="2">
    <source>
        <dbReference type="EMBL" id="OGF13871.1"/>
    </source>
</evidence>
<keyword evidence="1" id="KW-0732">Signal</keyword>
<proteinExistence type="predicted"/>
<sequence>MKKICLYISSLLILPLTSQAQQWTSHTNFNHVSQLAFQPGGHIIWGATPGGIFSFSSTDTVLIQHYTNVDGLPYIEASSVTLDQHHHKWIGTLGGGLAKLDSAGNAWTVFTRNDGLASDTVLCTAAGGQNVFAGGYGSLSYYDGYNWFSLLAQQGYELGNRTQALAARDDSLWIATDQGLRIVKVSPLSSIRDTNNWTTFSNYDGLSSDVRCILLTDTLSMIGAANGAARLVGGAWQRIPGLGDQVRSLARMGDSLFLATNNGVKLWHQNVLSDISPGLLSYNVLSLTVDEGQILWAGCDQGLCRYDAGSWDNYVFPGIAKNYVQHVSVSKTKTVWTTDGNTLISNYKNNSWSAFTNPIPGIPLTALTVDQDNNAWIGLGWWDGLNNSYLLKYCPDSLVNIFSTPRVPAGCGVWTGMVDRDNTKYFTAYNFAIFSVSPDDSVWTSYVDPSPRGAYNNAMWIISIAKDLSGGLWLGSYYNDLTYFKPQENTWEHFGVESGIPDVNIRQIAVDNSNIIWLATGNGLCRSEYDPVAHTLRSTVFQTSSSPILGNDIRSIVIDRSDNKWIGTERGLSLLTWDGKWVNYDRRFSPLISNDIRQLAVCPHDRSGDDIYIATAQGLSVLRYDAVAQRPVDNPSVAPNPFNMTRDGHIYFSNLPSEARIDIYTLDGRPCGTFYGPPAPAHTLSIRPDTDFPRRPAAGLYLCRISSSGQKPVICKLVMIR</sequence>
<feature type="chain" id="PRO_5009520862" description="Secretion system C-terminal sorting domain-containing protein" evidence="1">
    <location>
        <begin position="21"/>
        <end position="721"/>
    </location>
</feature>
<organism evidence="2 3">
    <name type="scientific">Candidatus Edwardsbacteria bacterium GWF2_54_11</name>
    <dbReference type="NCBI Taxonomy" id="1817851"/>
    <lineage>
        <taxon>Bacteria</taxon>
        <taxon>Candidatus Edwardsiibacteriota</taxon>
    </lineage>
</organism>
<reference evidence="2 3" key="1">
    <citation type="journal article" date="2016" name="Nat. Commun.">
        <title>Thousands of microbial genomes shed light on interconnected biogeochemical processes in an aquifer system.</title>
        <authorList>
            <person name="Anantharaman K."/>
            <person name="Brown C.T."/>
            <person name="Hug L.A."/>
            <person name="Sharon I."/>
            <person name="Castelle C.J."/>
            <person name="Probst A.J."/>
            <person name="Thomas B.C."/>
            <person name="Singh A."/>
            <person name="Wilkins M.J."/>
            <person name="Karaoz U."/>
            <person name="Brodie E.L."/>
            <person name="Williams K.H."/>
            <person name="Hubbard S.S."/>
            <person name="Banfield J.F."/>
        </authorList>
    </citation>
    <scope>NUCLEOTIDE SEQUENCE [LARGE SCALE GENOMIC DNA]</scope>
</reference>
<dbReference type="SUPFAM" id="SSF63829">
    <property type="entry name" value="Calcium-dependent phosphotriesterase"/>
    <property type="match status" value="3"/>
</dbReference>
<name>A0A1F5RIM0_9BACT</name>
<protein>
    <recommendedName>
        <fullName evidence="4">Secretion system C-terminal sorting domain-containing protein</fullName>
    </recommendedName>
</protein>
<dbReference type="AlphaFoldDB" id="A0A1F5RIM0"/>
<gene>
    <name evidence="2" type="ORF">A2024_10520</name>
</gene>
<feature type="signal peptide" evidence="1">
    <location>
        <begin position="1"/>
        <end position="20"/>
    </location>
</feature>
<dbReference type="EMBL" id="MFFM01000011">
    <property type="protein sequence ID" value="OGF13871.1"/>
    <property type="molecule type" value="Genomic_DNA"/>
</dbReference>
<evidence type="ECO:0000313" key="3">
    <source>
        <dbReference type="Proteomes" id="UP000177230"/>
    </source>
</evidence>
<comment type="caution">
    <text evidence="2">The sequence shown here is derived from an EMBL/GenBank/DDBJ whole genome shotgun (WGS) entry which is preliminary data.</text>
</comment>